<dbReference type="SMART" id="SM00369">
    <property type="entry name" value="LRR_TYP"/>
    <property type="match status" value="4"/>
</dbReference>
<evidence type="ECO:0000256" key="18">
    <source>
        <dbReference type="SAM" id="Phobius"/>
    </source>
</evidence>
<dbReference type="InterPro" id="IPR032675">
    <property type="entry name" value="LRR_dom_sf"/>
</dbReference>
<dbReference type="GO" id="GO:0005789">
    <property type="term" value="C:endoplasmic reticulum membrane"/>
    <property type="evidence" value="ECO:0007669"/>
    <property type="project" value="UniProtKB-SubCell"/>
</dbReference>
<feature type="compositionally biased region" description="Basic residues" evidence="17">
    <location>
        <begin position="219"/>
        <end position="230"/>
    </location>
</feature>
<keyword evidence="7" id="KW-0256">Endoplasmic reticulum</keyword>
<evidence type="ECO:0000256" key="4">
    <source>
        <dbReference type="ARBA" id="ARBA00022614"/>
    </source>
</evidence>
<keyword evidence="20" id="KW-1185">Reference proteome</keyword>
<dbReference type="Gene3D" id="3.80.10.10">
    <property type="entry name" value="Ribonuclease Inhibitor"/>
    <property type="match status" value="1"/>
</dbReference>
<evidence type="ECO:0000256" key="14">
    <source>
        <dbReference type="ARBA" id="ARBA00053330"/>
    </source>
</evidence>
<evidence type="ECO:0000256" key="1">
    <source>
        <dbReference type="ARBA" id="ARBA00004259"/>
    </source>
</evidence>
<keyword evidence="4" id="KW-0433">Leucine-rich repeat</keyword>
<organism evidence="19 20">
    <name type="scientific">Pelobates cultripes</name>
    <name type="common">Western spadefoot toad</name>
    <dbReference type="NCBI Taxonomy" id="61616"/>
    <lineage>
        <taxon>Eukaryota</taxon>
        <taxon>Metazoa</taxon>
        <taxon>Chordata</taxon>
        <taxon>Craniata</taxon>
        <taxon>Vertebrata</taxon>
        <taxon>Euteleostomi</taxon>
        <taxon>Amphibia</taxon>
        <taxon>Batrachia</taxon>
        <taxon>Anura</taxon>
        <taxon>Pelobatoidea</taxon>
        <taxon>Pelobatidae</taxon>
        <taxon>Pelobates</taxon>
    </lineage>
</organism>
<feature type="region of interest" description="Disordered" evidence="17">
    <location>
        <begin position="1"/>
        <end position="41"/>
    </location>
</feature>
<evidence type="ECO:0000256" key="15">
    <source>
        <dbReference type="ARBA" id="ARBA00063491"/>
    </source>
</evidence>
<dbReference type="SUPFAM" id="SSF52058">
    <property type="entry name" value="L domain-like"/>
    <property type="match status" value="1"/>
</dbReference>
<evidence type="ECO:0000256" key="9">
    <source>
        <dbReference type="ARBA" id="ARBA00022968"/>
    </source>
</evidence>
<evidence type="ECO:0000256" key="17">
    <source>
        <dbReference type="SAM" id="MobiDB-lite"/>
    </source>
</evidence>
<comment type="function">
    <text evidence="14">Required for nuclear import of FGF1.</text>
</comment>
<accession>A0AAD1WEU6</accession>
<feature type="transmembrane region" description="Helical" evidence="18">
    <location>
        <begin position="275"/>
        <end position="298"/>
    </location>
</feature>
<evidence type="ECO:0000256" key="7">
    <source>
        <dbReference type="ARBA" id="ARBA00022824"/>
    </source>
</evidence>
<keyword evidence="11" id="KW-0175">Coiled coil</keyword>
<dbReference type="GO" id="GO:0005635">
    <property type="term" value="C:nuclear envelope"/>
    <property type="evidence" value="ECO:0007669"/>
    <property type="project" value="UniProtKB-SubCell"/>
</dbReference>
<dbReference type="PANTHER" id="PTHR48051:SF42">
    <property type="entry name" value="LEUCINE-RICH REPEAT-CONTAINING PROTEIN 18-LIKE"/>
    <property type="match status" value="1"/>
</dbReference>
<evidence type="ECO:0000256" key="2">
    <source>
        <dbReference type="ARBA" id="ARBA00004464"/>
    </source>
</evidence>
<dbReference type="FunFam" id="3.80.10.10:FF:000645">
    <property type="entry name" value="Leucine-rich repeat-containing protein 59"/>
    <property type="match status" value="1"/>
</dbReference>
<protein>
    <recommendedName>
        <fullName evidence="16">Leucine-rich repeat-containing protein 59</fullName>
    </recommendedName>
</protein>
<proteinExistence type="predicted"/>
<feature type="compositionally biased region" description="Basic residues" evidence="17">
    <location>
        <begin position="1"/>
        <end position="18"/>
    </location>
</feature>
<dbReference type="PANTHER" id="PTHR48051">
    <property type="match status" value="1"/>
</dbReference>
<evidence type="ECO:0000256" key="6">
    <source>
        <dbReference type="ARBA" id="ARBA00022737"/>
    </source>
</evidence>
<sequence>MGSQRRRTNNLGQRRRTGNKGTEERSGRKMSRNTVKAGNLRDKLDGNELDLSLSDLNEIPVRELAALPKATVLDLSCNKFTTLPGEFCSLTHIVRLDLSKNQLKHLPSEFGRLVNLQHLDLFQNQLTMLPDSFAHLKNLKWLDLKDNPLNLDLAKVAGDCLDEKQCKECAQAVLIFMKVIQSEHDQEMQRKLLEERAQKQKREVEQRKKEERERELRRREKAKQKERKRKDYNALQAAQRQVAKNSESEKKFENHNASVLPSKKQKQRRTSWKGILGWFLLFMFIMAIGCVVVCRWTHLQKHSICYSPNAVSEEIMNALHSYQILERVLQPPGSQQQGQ</sequence>
<evidence type="ECO:0000256" key="8">
    <source>
        <dbReference type="ARBA" id="ARBA00022848"/>
    </source>
</evidence>
<dbReference type="InterPro" id="IPR050216">
    <property type="entry name" value="LRR_domain-containing"/>
</dbReference>
<keyword evidence="6" id="KW-0677">Repeat</keyword>
<evidence type="ECO:0000313" key="20">
    <source>
        <dbReference type="Proteomes" id="UP001295444"/>
    </source>
</evidence>
<dbReference type="PROSITE" id="PS51450">
    <property type="entry name" value="LRR"/>
    <property type="match status" value="1"/>
</dbReference>
<keyword evidence="10 18" id="KW-1133">Transmembrane helix</keyword>
<evidence type="ECO:0000313" key="19">
    <source>
        <dbReference type="EMBL" id="CAH2302055.1"/>
    </source>
</evidence>
<evidence type="ECO:0000256" key="12">
    <source>
        <dbReference type="ARBA" id="ARBA00023136"/>
    </source>
</evidence>
<comment type="subunit">
    <text evidence="15">Interacts with SGO1.</text>
</comment>
<feature type="compositionally biased region" description="Basic and acidic residues" evidence="17">
    <location>
        <begin position="197"/>
        <end position="218"/>
    </location>
</feature>
<dbReference type="EMBL" id="OW240917">
    <property type="protein sequence ID" value="CAH2302055.1"/>
    <property type="molecule type" value="Genomic_DNA"/>
</dbReference>
<keyword evidence="8" id="KW-0492">Microsome</keyword>
<dbReference type="AlphaFoldDB" id="A0AAD1WEU6"/>
<dbReference type="Pfam" id="PF00560">
    <property type="entry name" value="LRR_1"/>
    <property type="match status" value="1"/>
</dbReference>
<dbReference type="InterPro" id="IPR001611">
    <property type="entry name" value="Leu-rich_rpt"/>
</dbReference>
<name>A0AAD1WEU6_PELCU</name>
<evidence type="ECO:0000256" key="5">
    <source>
        <dbReference type="ARBA" id="ARBA00022692"/>
    </source>
</evidence>
<keyword evidence="5 18" id="KW-0812">Transmembrane</keyword>
<feature type="compositionally biased region" description="Polar residues" evidence="17">
    <location>
        <begin position="236"/>
        <end position="245"/>
    </location>
</feature>
<keyword evidence="13" id="KW-0539">Nucleus</keyword>
<gene>
    <name evidence="19" type="ORF">PECUL_23A050311</name>
</gene>
<comment type="subcellular location">
    <subcellularLocation>
        <location evidence="3">Endoplasmic reticulum membrane</location>
        <topology evidence="3">Single-pass type II membrane protein</topology>
    </subcellularLocation>
    <subcellularLocation>
        <location evidence="2">Microsome membrane</location>
        <topology evidence="2">Single-pass type II membrane protein</topology>
    </subcellularLocation>
    <subcellularLocation>
        <location evidence="1">Nucleus envelope</location>
    </subcellularLocation>
</comment>
<evidence type="ECO:0000256" key="13">
    <source>
        <dbReference type="ARBA" id="ARBA00023242"/>
    </source>
</evidence>
<dbReference type="Proteomes" id="UP001295444">
    <property type="component" value="Chromosome 06"/>
</dbReference>
<evidence type="ECO:0000256" key="10">
    <source>
        <dbReference type="ARBA" id="ARBA00022989"/>
    </source>
</evidence>
<keyword evidence="12 18" id="KW-0472">Membrane</keyword>
<dbReference type="InterPro" id="IPR003591">
    <property type="entry name" value="Leu-rich_rpt_typical-subtyp"/>
</dbReference>
<evidence type="ECO:0000256" key="3">
    <source>
        <dbReference type="ARBA" id="ARBA00004648"/>
    </source>
</evidence>
<reference evidence="19" key="1">
    <citation type="submission" date="2022-03" db="EMBL/GenBank/DDBJ databases">
        <authorList>
            <person name="Alioto T."/>
            <person name="Alioto T."/>
            <person name="Gomez Garrido J."/>
        </authorList>
    </citation>
    <scope>NUCLEOTIDE SEQUENCE</scope>
</reference>
<keyword evidence="9" id="KW-0735">Signal-anchor</keyword>
<feature type="region of interest" description="Disordered" evidence="17">
    <location>
        <begin position="197"/>
        <end position="265"/>
    </location>
</feature>
<evidence type="ECO:0000256" key="11">
    <source>
        <dbReference type="ARBA" id="ARBA00023054"/>
    </source>
</evidence>
<dbReference type="Pfam" id="PF13855">
    <property type="entry name" value="LRR_8"/>
    <property type="match status" value="1"/>
</dbReference>
<evidence type="ECO:0000256" key="16">
    <source>
        <dbReference type="ARBA" id="ARBA00071424"/>
    </source>
</evidence>